<feature type="domain" description="USP" evidence="1">
    <location>
        <begin position="32"/>
        <end position="291"/>
    </location>
</feature>
<dbReference type="InterPro" id="IPR038765">
    <property type="entry name" value="Papain-like_cys_pep_sf"/>
</dbReference>
<organism evidence="2 3">
    <name type="scientific">Mytilus galloprovincialis</name>
    <name type="common">Mediterranean mussel</name>
    <dbReference type="NCBI Taxonomy" id="29158"/>
    <lineage>
        <taxon>Eukaryota</taxon>
        <taxon>Metazoa</taxon>
        <taxon>Spiralia</taxon>
        <taxon>Lophotrochozoa</taxon>
        <taxon>Mollusca</taxon>
        <taxon>Bivalvia</taxon>
        <taxon>Autobranchia</taxon>
        <taxon>Pteriomorphia</taxon>
        <taxon>Mytilida</taxon>
        <taxon>Mytiloidea</taxon>
        <taxon>Mytilidae</taxon>
        <taxon>Mytilinae</taxon>
        <taxon>Mytilus</taxon>
    </lineage>
</organism>
<dbReference type="AlphaFoldDB" id="A0A8B6HSN7"/>
<evidence type="ECO:0000259" key="1">
    <source>
        <dbReference type="PROSITE" id="PS50235"/>
    </source>
</evidence>
<dbReference type="EMBL" id="UYJE01010497">
    <property type="protein sequence ID" value="VDI83693.1"/>
    <property type="molecule type" value="Genomic_DNA"/>
</dbReference>
<dbReference type="Pfam" id="PF00443">
    <property type="entry name" value="UCH"/>
    <property type="match status" value="1"/>
</dbReference>
<dbReference type="GO" id="GO:0004843">
    <property type="term" value="F:cysteine-type deubiquitinase activity"/>
    <property type="evidence" value="ECO:0007669"/>
    <property type="project" value="UniProtKB-EC"/>
</dbReference>
<gene>
    <name evidence="2" type="ORF">MGAL_10B062711</name>
</gene>
<dbReference type="GO" id="GO:0016579">
    <property type="term" value="P:protein deubiquitination"/>
    <property type="evidence" value="ECO:0007669"/>
    <property type="project" value="InterPro"/>
</dbReference>
<dbReference type="GO" id="GO:0005829">
    <property type="term" value="C:cytosol"/>
    <property type="evidence" value="ECO:0007669"/>
    <property type="project" value="TreeGrafter"/>
</dbReference>
<name>A0A8B6HSN7_MYTGA</name>
<proteinExistence type="predicted"/>
<dbReference type="Gene3D" id="3.90.70.10">
    <property type="entry name" value="Cysteine proteinases"/>
    <property type="match status" value="1"/>
</dbReference>
<dbReference type="SUPFAM" id="SSF54001">
    <property type="entry name" value="Cysteine proteinases"/>
    <property type="match status" value="1"/>
</dbReference>
<keyword evidence="2" id="KW-0378">Hydrolase</keyword>
<evidence type="ECO:0000313" key="3">
    <source>
        <dbReference type="Proteomes" id="UP000596742"/>
    </source>
</evidence>
<protein>
    <submittedName>
        <fullName evidence="2">Ubiquitin carboxyl-terminal hydrolase 7</fullName>
        <ecNumber evidence="2">3.4.19.12</ecNumber>
    </submittedName>
</protein>
<dbReference type="PANTHER" id="PTHR24006">
    <property type="entry name" value="UBIQUITIN CARBOXYL-TERMINAL HYDROLASE"/>
    <property type="match status" value="1"/>
</dbReference>
<keyword evidence="3" id="KW-1185">Reference proteome</keyword>
<dbReference type="PROSITE" id="PS00973">
    <property type="entry name" value="USP_2"/>
    <property type="match status" value="1"/>
</dbReference>
<dbReference type="InterPro" id="IPR018200">
    <property type="entry name" value="USP_CS"/>
</dbReference>
<dbReference type="InterPro" id="IPR028889">
    <property type="entry name" value="USP"/>
</dbReference>
<dbReference type="OrthoDB" id="420187at2759"/>
<dbReference type="InterPro" id="IPR001394">
    <property type="entry name" value="Peptidase_C19_UCH"/>
</dbReference>
<dbReference type="EC" id="3.4.19.12" evidence="2"/>
<evidence type="ECO:0000313" key="2">
    <source>
        <dbReference type="EMBL" id="VDI83693.1"/>
    </source>
</evidence>
<dbReference type="PROSITE" id="PS50235">
    <property type="entry name" value="USP_3"/>
    <property type="match status" value="1"/>
</dbReference>
<dbReference type="Proteomes" id="UP000596742">
    <property type="component" value="Unassembled WGS sequence"/>
</dbReference>
<reference evidence="2" key="1">
    <citation type="submission" date="2018-11" db="EMBL/GenBank/DDBJ databases">
        <authorList>
            <person name="Alioto T."/>
            <person name="Alioto T."/>
        </authorList>
    </citation>
    <scope>NUCLEOTIDE SEQUENCE</scope>
</reference>
<accession>A0A8B6HSN7</accession>
<sequence length="291" mass="33288">MKLSFVVEISKKIQGKLDALNQGHEQDLDSPIGLSNPSGKNLCFANSILQCLRVVNVDIVLANHSKCEDMHCFICTLTKFYTDKLTSAEPLCQLLTAFWENYYVGLQQDSHELLLIILDKLYENMDRGSRRQFNDVQRWFFGVRLSSVQCNQCGLVSKTKEKFGDLNLSLHKAKSVDQSMQNYFQGEEVDFECRKFNGNRKDLSNIEVPLNLNITPYLENKKDTETDYTLAGVLVHQGRSVNSGHYYAFVIKNGRWYRVDDSRTMGSANQLKNINDGKIVPKESPNPKREI</sequence>
<dbReference type="InterPro" id="IPR050164">
    <property type="entry name" value="Peptidase_C19"/>
</dbReference>
<dbReference type="GO" id="GO:0005634">
    <property type="term" value="C:nucleus"/>
    <property type="evidence" value="ECO:0007669"/>
    <property type="project" value="TreeGrafter"/>
</dbReference>
<comment type="caution">
    <text evidence="2">The sequence shown here is derived from an EMBL/GenBank/DDBJ whole genome shotgun (WGS) entry which is preliminary data.</text>
</comment>